<keyword evidence="8" id="KW-0520">NAD</keyword>
<evidence type="ECO:0000313" key="10">
    <source>
        <dbReference type="EMBL" id="CAF1095434.1"/>
    </source>
</evidence>
<dbReference type="Gene3D" id="3.90.176.10">
    <property type="entry name" value="Toxin ADP-ribosyltransferase, Chain A, domain 1"/>
    <property type="match status" value="1"/>
</dbReference>
<dbReference type="SMART" id="SM00369">
    <property type="entry name" value="LRR_TYP"/>
    <property type="match status" value="3"/>
</dbReference>
<dbReference type="Pfam" id="PF01129">
    <property type="entry name" value="ART"/>
    <property type="match status" value="1"/>
</dbReference>
<evidence type="ECO:0000256" key="5">
    <source>
        <dbReference type="ARBA" id="ARBA00022695"/>
    </source>
</evidence>
<dbReference type="InterPro" id="IPR032675">
    <property type="entry name" value="LRR_dom_sf"/>
</dbReference>
<keyword evidence="8" id="KW-0521">NADP</keyword>
<dbReference type="InterPro" id="IPR055414">
    <property type="entry name" value="LRR_R13L4/SHOC2-like"/>
</dbReference>
<proteinExistence type="inferred from homology"/>
<evidence type="ECO:0000256" key="8">
    <source>
        <dbReference type="RuleBase" id="RU361228"/>
    </source>
</evidence>
<reference evidence="11" key="1">
    <citation type="submission" date="2021-02" db="EMBL/GenBank/DDBJ databases">
        <authorList>
            <person name="Nowell W R."/>
        </authorList>
    </citation>
    <scope>NUCLEOTIDE SEQUENCE</scope>
</reference>
<evidence type="ECO:0000313" key="12">
    <source>
        <dbReference type="EMBL" id="CAF3856859.1"/>
    </source>
</evidence>
<dbReference type="InterPro" id="IPR000768">
    <property type="entry name" value="ART"/>
</dbReference>
<dbReference type="Proteomes" id="UP000677228">
    <property type="component" value="Unassembled WGS sequence"/>
</dbReference>
<protein>
    <recommendedName>
        <fullName evidence="8">NAD(P)(+)--arginine ADP-ribosyltransferase</fullName>
        <ecNumber evidence="8">2.4.2.31</ecNumber>
    </recommendedName>
    <alternativeName>
        <fullName evidence="8">Mono(ADP-ribosyl)transferase</fullName>
    </alternativeName>
</protein>
<dbReference type="GO" id="GO:0106274">
    <property type="term" value="F:NAD+-protein-arginine ADP-ribosyltransferase activity"/>
    <property type="evidence" value="ECO:0007669"/>
    <property type="project" value="UniProtKB-EC"/>
</dbReference>
<dbReference type="SUPFAM" id="SSF56399">
    <property type="entry name" value="ADP-ribosylation"/>
    <property type="match status" value="1"/>
</dbReference>
<accession>A0A815BY16</accession>
<evidence type="ECO:0000256" key="4">
    <source>
        <dbReference type="ARBA" id="ARBA00022679"/>
    </source>
</evidence>
<keyword evidence="5" id="KW-0548">Nucleotidyltransferase</keyword>
<evidence type="ECO:0000256" key="6">
    <source>
        <dbReference type="ARBA" id="ARBA00022737"/>
    </source>
</evidence>
<keyword evidence="3 8" id="KW-0328">Glycosyltransferase</keyword>
<dbReference type="EMBL" id="CAJNOK010009659">
    <property type="protein sequence ID" value="CAF1095434.1"/>
    <property type="molecule type" value="Genomic_DNA"/>
</dbReference>
<dbReference type="PROSITE" id="PS51450">
    <property type="entry name" value="LRR"/>
    <property type="match status" value="1"/>
</dbReference>
<name>A0A815BY16_9BILA</name>
<dbReference type="PROSITE" id="PS51996">
    <property type="entry name" value="TR_MART"/>
    <property type="match status" value="1"/>
</dbReference>
<dbReference type="Proteomes" id="UP000682733">
    <property type="component" value="Unassembled WGS sequence"/>
</dbReference>
<dbReference type="SUPFAM" id="SSF52058">
    <property type="entry name" value="L domain-like"/>
    <property type="match status" value="1"/>
</dbReference>
<dbReference type="EC" id="2.4.2.31" evidence="8"/>
<dbReference type="GO" id="GO:0016779">
    <property type="term" value="F:nucleotidyltransferase activity"/>
    <property type="evidence" value="ECO:0007669"/>
    <property type="project" value="UniProtKB-KW"/>
</dbReference>
<organism evidence="11 14">
    <name type="scientific">Didymodactylos carnosus</name>
    <dbReference type="NCBI Taxonomy" id="1234261"/>
    <lineage>
        <taxon>Eukaryota</taxon>
        <taxon>Metazoa</taxon>
        <taxon>Spiralia</taxon>
        <taxon>Gnathifera</taxon>
        <taxon>Rotifera</taxon>
        <taxon>Eurotatoria</taxon>
        <taxon>Bdelloidea</taxon>
        <taxon>Philodinida</taxon>
        <taxon>Philodinidae</taxon>
        <taxon>Didymodactylos</taxon>
    </lineage>
</organism>
<keyword evidence="6" id="KW-0677">Repeat</keyword>
<comment type="catalytic activity">
    <reaction evidence="7 8">
        <text>L-arginyl-[protein] + NAD(+) = N(omega)-(ADP-D-ribosyl)-L-arginyl-[protein] + nicotinamide + H(+)</text>
        <dbReference type="Rhea" id="RHEA:19149"/>
        <dbReference type="Rhea" id="RHEA-COMP:10532"/>
        <dbReference type="Rhea" id="RHEA-COMP:15087"/>
        <dbReference type="ChEBI" id="CHEBI:15378"/>
        <dbReference type="ChEBI" id="CHEBI:17154"/>
        <dbReference type="ChEBI" id="CHEBI:29965"/>
        <dbReference type="ChEBI" id="CHEBI:57540"/>
        <dbReference type="ChEBI" id="CHEBI:142554"/>
        <dbReference type="EC" id="2.4.2.31"/>
    </reaction>
</comment>
<dbReference type="Gene3D" id="3.80.10.10">
    <property type="entry name" value="Ribonuclease Inhibitor"/>
    <property type="match status" value="1"/>
</dbReference>
<keyword evidence="14" id="KW-1185">Reference proteome</keyword>
<dbReference type="EMBL" id="CAJOBC010025741">
    <property type="protein sequence ID" value="CAF4068391.1"/>
    <property type="molecule type" value="Genomic_DNA"/>
</dbReference>
<comment type="caution">
    <text evidence="11">The sequence shown here is derived from an EMBL/GenBank/DDBJ whole genome shotgun (WGS) entry which is preliminary data.</text>
</comment>
<dbReference type="GO" id="GO:0005737">
    <property type="term" value="C:cytoplasm"/>
    <property type="evidence" value="ECO:0007669"/>
    <property type="project" value="TreeGrafter"/>
</dbReference>
<evidence type="ECO:0000313" key="14">
    <source>
        <dbReference type="Proteomes" id="UP000663829"/>
    </source>
</evidence>
<evidence type="ECO:0000256" key="3">
    <source>
        <dbReference type="ARBA" id="ARBA00022676"/>
    </source>
</evidence>
<evidence type="ECO:0000256" key="2">
    <source>
        <dbReference type="ARBA" id="ARBA00022614"/>
    </source>
</evidence>
<evidence type="ECO:0000259" key="9">
    <source>
        <dbReference type="Pfam" id="PF23598"/>
    </source>
</evidence>
<keyword evidence="4 8" id="KW-0808">Transferase</keyword>
<evidence type="ECO:0000256" key="7">
    <source>
        <dbReference type="ARBA" id="ARBA00047597"/>
    </source>
</evidence>
<dbReference type="EMBL" id="CAJOBA010009676">
    <property type="protein sequence ID" value="CAF3856859.1"/>
    <property type="molecule type" value="Genomic_DNA"/>
</dbReference>
<dbReference type="InterPro" id="IPR001611">
    <property type="entry name" value="Leu-rich_rpt"/>
</dbReference>
<dbReference type="OrthoDB" id="40118at2759"/>
<evidence type="ECO:0000313" key="11">
    <source>
        <dbReference type="EMBL" id="CAF1276432.1"/>
    </source>
</evidence>
<dbReference type="InterPro" id="IPR003591">
    <property type="entry name" value="Leu-rich_rpt_typical-subtyp"/>
</dbReference>
<dbReference type="Proteomes" id="UP000681722">
    <property type="component" value="Unassembled WGS sequence"/>
</dbReference>
<evidence type="ECO:0000256" key="1">
    <source>
        <dbReference type="ARBA" id="ARBA00009558"/>
    </source>
</evidence>
<evidence type="ECO:0000313" key="13">
    <source>
        <dbReference type="EMBL" id="CAF4068391.1"/>
    </source>
</evidence>
<dbReference type="PANTHER" id="PTHR48051:SF54">
    <property type="entry name" value="LEUCINE-RICH REPEAT-CONTAINING PROTEIN"/>
    <property type="match status" value="1"/>
</dbReference>
<dbReference type="Pfam" id="PF23598">
    <property type="entry name" value="LRR_14"/>
    <property type="match status" value="1"/>
</dbReference>
<comment type="similarity">
    <text evidence="1 8">Belongs to the Arg-specific ADP-ribosyltransferase family.</text>
</comment>
<dbReference type="AlphaFoldDB" id="A0A815BY16"/>
<dbReference type="Proteomes" id="UP000663829">
    <property type="component" value="Unassembled WGS sequence"/>
</dbReference>
<gene>
    <name evidence="11" type="ORF">GPM918_LOCUS27342</name>
    <name evidence="10" type="ORF">OVA965_LOCUS19027</name>
    <name evidence="13" type="ORF">SRO942_LOCUS27648</name>
    <name evidence="12" type="ORF">TMI583_LOCUS19039</name>
</gene>
<dbReference type="InterPro" id="IPR050216">
    <property type="entry name" value="LRR_domain-containing"/>
</dbReference>
<dbReference type="EMBL" id="CAJNOQ010011418">
    <property type="protein sequence ID" value="CAF1276432.1"/>
    <property type="molecule type" value="Genomic_DNA"/>
</dbReference>
<dbReference type="PANTHER" id="PTHR48051">
    <property type="match status" value="1"/>
</dbReference>
<keyword evidence="2" id="KW-0433">Leucine-rich repeat</keyword>
<sequence length="478" mass="54694">MSIENSEPPPARLTILDIHKEPEMDLLPISGHEKQPLLPLKEACEPLYSIVARLAQYVQIALNNSKRLSDREGLTVDESAAIQLYTMEWPESSSSFYAILNRTLREFNRAKLKPWFKYLKLVLTALYKLPDNKGLVWRGINEDLSTIYEEGRNYTWWAFNSCTSSVTILESPQYLGKTGIRTLFTIETTSGKIIKAHSYYKTENEVLLLPGTYFCVIGLLNPAPGFYIFHLKQQTPSDTLIEPPFDVHSQLQPLSRLLQNDRTEIIDINVILSFPFKIKIKQSETFPLERASTHAQIDTDRKVIGLMIYKEIQSVPDLFSLQNLQKLYISDCDRPVTSGIGHLKQLISLSICNNKALRTLPKEMSQLSKLKTLTLDGCCFQEIPAVLATLLSLQNLCLDNNNISSISPSTFFENLQNLKELSFIHNNFTKLPCEALMYCKSLHTLHMIHNKLNDLSGIELWSPNLYWMLRDEDLTLYL</sequence>
<feature type="domain" description="Disease resistance R13L4/SHOC-2-like LRR" evidence="9">
    <location>
        <begin position="309"/>
        <end position="448"/>
    </location>
</feature>